<reference evidence="8 9" key="1">
    <citation type="submission" date="2013-05" db="EMBL/GenBank/DDBJ databases">
        <title>The Genome Sequence of Actinomyces europaeus ACS-120-V-COL10B.</title>
        <authorList>
            <consortium name="The Broad Institute Genomics Platform"/>
            <person name="Earl A."/>
            <person name="Ward D."/>
            <person name="Feldgarden M."/>
            <person name="Gevers D."/>
            <person name="Saerens B."/>
            <person name="Vaneechoutte M."/>
            <person name="Walker B."/>
            <person name="Young S."/>
            <person name="Zeng Q."/>
            <person name="Gargeya S."/>
            <person name="Fitzgerald M."/>
            <person name="Haas B."/>
            <person name="Abouelleil A."/>
            <person name="Allen A.W."/>
            <person name="Alvarado L."/>
            <person name="Arachchi H.M."/>
            <person name="Berlin A.M."/>
            <person name="Chapman S.B."/>
            <person name="Gainer-Dewar J."/>
            <person name="Goldberg J."/>
            <person name="Griggs A."/>
            <person name="Gujja S."/>
            <person name="Hansen M."/>
            <person name="Howarth C."/>
            <person name="Imamovic A."/>
            <person name="Ireland A."/>
            <person name="Larimer J."/>
            <person name="McCowan C."/>
            <person name="Murphy C."/>
            <person name="Pearson M."/>
            <person name="Poon T.W."/>
            <person name="Priest M."/>
            <person name="Roberts A."/>
            <person name="Saif S."/>
            <person name="Shea T."/>
            <person name="Sisk P."/>
            <person name="Sykes S."/>
            <person name="Wortman J."/>
            <person name="Nusbaum C."/>
            <person name="Birren B."/>
        </authorList>
    </citation>
    <scope>NUCLEOTIDE SEQUENCE [LARGE SCALE GENOMIC DNA]</scope>
    <source>
        <strain evidence="8 9">ACS-120-V-Col10b</strain>
    </source>
</reference>
<dbReference type="PANTHER" id="PTHR30477">
    <property type="entry name" value="ABC-TRANSPORTER METAL-BINDING PROTEIN"/>
    <property type="match status" value="1"/>
</dbReference>
<keyword evidence="6" id="KW-0813">Transport</keyword>
<dbReference type="Gene3D" id="1.10.3470.10">
    <property type="entry name" value="ABC transporter involved in vitamin B12 uptake, BtuC"/>
    <property type="match status" value="1"/>
</dbReference>
<keyword evidence="3 6" id="KW-0812">Transmembrane</keyword>
<comment type="similarity">
    <text evidence="2 6">Belongs to the ABC-3 integral membrane protein family.</text>
</comment>
<dbReference type="GO" id="GO:0055085">
    <property type="term" value="P:transmembrane transport"/>
    <property type="evidence" value="ECO:0007669"/>
    <property type="project" value="InterPro"/>
</dbReference>
<evidence type="ECO:0000256" key="3">
    <source>
        <dbReference type="ARBA" id="ARBA00022692"/>
    </source>
</evidence>
<comment type="subcellular location">
    <subcellularLocation>
        <location evidence="6">Cell membrane</location>
        <topology evidence="6">Multi-pass membrane protein</topology>
    </subcellularLocation>
    <subcellularLocation>
        <location evidence="1">Membrane</location>
        <topology evidence="1">Multi-pass membrane protein</topology>
    </subcellularLocation>
</comment>
<organism evidence="8 9">
    <name type="scientific">Gleimia europaea ACS-120-V-Col10b</name>
    <dbReference type="NCBI Taxonomy" id="883069"/>
    <lineage>
        <taxon>Bacteria</taxon>
        <taxon>Bacillati</taxon>
        <taxon>Actinomycetota</taxon>
        <taxon>Actinomycetes</taxon>
        <taxon>Actinomycetales</taxon>
        <taxon>Actinomycetaceae</taxon>
        <taxon>Gleimia</taxon>
    </lineage>
</organism>
<dbReference type="Proteomes" id="UP000014387">
    <property type="component" value="Unassembled WGS sequence"/>
</dbReference>
<evidence type="ECO:0000313" key="9">
    <source>
        <dbReference type="Proteomes" id="UP000014387"/>
    </source>
</evidence>
<evidence type="ECO:0000256" key="5">
    <source>
        <dbReference type="ARBA" id="ARBA00023136"/>
    </source>
</evidence>
<keyword evidence="9" id="KW-1185">Reference proteome</keyword>
<proteinExistence type="inferred from homology"/>
<evidence type="ECO:0000313" key="8">
    <source>
        <dbReference type="EMBL" id="EPD30628.1"/>
    </source>
</evidence>
<keyword evidence="5 7" id="KW-0472">Membrane</keyword>
<comment type="caution">
    <text evidence="8">The sequence shown here is derived from an EMBL/GenBank/DDBJ whole genome shotgun (WGS) entry which is preliminary data.</text>
</comment>
<accession>A0A9W5RDT9</accession>
<evidence type="ECO:0000256" key="1">
    <source>
        <dbReference type="ARBA" id="ARBA00004141"/>
    </source>
</evidence>
<feature type="transmembrane region" description="Helical" evidence="7">
    <location>
        <begin position="240"/>
        <end position="260"/>
    </location>
</feature>
<dbReference type="GO" id="GO:0043190">
    <property type="term" value="C:ATP-binding cassette (ABC) transporter complex"/>
    <property type="evidence" value="ECO:0007669"/>
    <property type="project" value="InterPro"/>
</dbReference>
<dbReference type="EMBL" id="AGWN01000001">
    <property type="protein sequence ID" value="EPD30628.1"/>
    <property type="molecule type" value="Genomic_DNA"/>
</dbReference>
<feature type="transmembrane region" description="Helical" evidence="7">
    <location>
        <begin position="56"/>
        <end position="75"/>
    </location>
</feature>
<feature type="transmembrane region" description="Helical" evidence="7">
    <location>
        <begin position="81"/>
        <end position="100"/>
    </location>
</feature>
<dbReference type="InterPro" id="IPR037294">
    <property type="entry name" value="ABC_BtuC-like"/>
</dbReference>
<feature type="transmembrane region" description="Helical" evidence="7">
    <location>
        <begin position="153"/>
        <end position="177"/>
    </location>
</feature>
<protein>
    <submittedName>
        <fullName evidence="8">Uncharacterized protein</fullName>
    </submittedName>
</protein>
<dbReference type="GO" id="GO:0010043">
    <property type="term" value="P:response to zinc ion"/>
    <property type="evidence" value="ECO:0007669"/>
    <property type="project" value="TreeGrafter"/>
</dbReference>
<name>A0A9W5RDT9_9ACTO</name>
<dbReference type="Pfam" id="PF00950">
    <property type="entry name" value="ABC-3"/>
    <property type="match status" value="1"/>
</dbReference>
<evidence type="ECO:0000256" key="4">
    <source>
        <dbReference type="ARBA" id="ARBA00022989"/>
    </source>
</evidence>
<dbReference type="InterPro" id="IPR001626">
    <property type="entry name" value="ABC_TroCD"/>
</dbReference>
<keyword evidence="4 7" id="KW-1133">Transmembrane helix</keyword>
<dbReference type="AlphaFoldDB" id="A0A9W5RDT9"/>
<dbReference type="CDD" id="cd06550">
    <property type="entry name" value="TM_ABC_iron-siderophores_like"/>
    <property type="match status" value="1"/>
</dbReference>
<feature type="transmembrane region" description="Helical" evidence="7">
    <location>
        <begin position="215"/>
        <end position="233"/>
    </location>
</feature>
<feature type="transmembrane region" description="Helical" evidence="7">
    <location>
        <begin position="266"/>
        <end position="287"/>
    </location>
</feature>
<dbReference type="RefSeq" id="WP_016443740.1">
    <property type="nucleotide sequence ID" value="NZ_KE150266.1"/>
</dbReference>
<dbReference type="SUPFAM" id="SSF81345">
    <property type="entry name" value="ABC transporter involved in vitamin B12 uptake, BtuC"/>
    <property type="match status" value="1"/>
</dbReference>
<feature type="transmembrane region" description="Helical" evidence="7">
    <location>
        <begin position="112"/>
        <end position="133"/>
    </location>
</feature>
<evidence type="ECO:0000256" key="7">
    <source>
        <dbReference type="SAM" id="Phobius"/>
    </source>
</evidence>
<sequence length="312" mass="32578">MNSAITPTLINELGTMLSSPLMQRSFIAAILVGLAAPIVGTYLVHRRLAMLGDGIGHIALTGVALGWLAGTAMGAMQPENYALPGAFIVSILGAVTLEVIRIAGRTSSDVALAMLFYGGIAGGVLLMGLAGGTSSQLNSYLFGSIATVTNSDIWAITVLTIIVLLVGIGLAPALYSVCNDEEFARSTGLPVNLLNLIIAIMAATTVAVAMRVVGALLVSALMIVPVAISQILVRSFRSTIALAMVIGVLTTVSGLTITYFHNLSPGAAIVVLAILIYAIVFLARPLIDRVPRKRRAVAEPPAIMHPERKQQR</sequence>
<dbReference type="PANTHER" id="PTHR30477:SF0">
    <property type="entry name" value="METAL TRANSPORT SYSTEM MEMBRANE PROTEIN TM_0125-RELATED"/>
    <property type="match status" value="1"/>
</dbReference>
<dbReference type="OrthoDB" id="9798540at2"/>
<feature type="transmembrane region" description="Helical" evidence="7">
    <location>
        <begin position="189"/>
        <end position="209"/>
    </location>
</feature>
<evidence type="ECO:0000256" key="2">
    <source>
        <dbReference type="ARBA" id="ARBA00008034"/>
    </source>
</evidence>
<feature type="transmembrane region" description="Helical" evidence="7">
    <location>
        <begin position="26"/>
        <end position="44"/>
    </location>
</feature>
<gene>
    <name evidence="8" type="ORF">HMPREF9238_00376</name>
</gene>
<evidence type="ECO:0000256" key="6">
    <source>
        <dbReference type="RuleBase" id="RU003943"/>
    </source>
</evidence>